<dbReference type="Pfam" id="PF04321">
    <property type="entry name" value="RmlD_sub_bind"/>
    <property type="match status" value="1"/>
</dbReference>
<sequence>MSPRTIVVTGASGLLGRAVVEKFRSNGDDVRALAWTRADKDQSYTKLDLMDEPAVEDFFSRTKVDVVVHCAAERRPDVAEADPAKAAKINAAVPAHLARLSGTHGFTLFYISTDYVFNGRNPPYNVDDQPDPLQAYGRQKRDGEIAVLNEQAQGAHATVLRVPVLYGRTEYNAESAINILRDVVEDQSGKEYHMDHYQVRFPTNVSDIGRVLVDLTRLNKPLPAIMHYSSPAPPMTKYDMTKIIAKHLGLPIQHVVPDANKPIVKPGQTERPENTQLATDALKELGVDTREDETFDEWWGRYIAETK</sequence>
<dbReference type="Proteomes" id="UP001182556">
    <property type="component" value="Unassembled WGS sequence"/>
</dbReference>
<dbReference type="GO" id="GO:0006556">
    <property type="term" value="P:S-adenosylmethionine biosynthetic process"/>
    <property type="evidence" value="ECO:0007669"/>
    <property type="project" value="TreeGrafter"/>
</dbReference>
<keyword evidence="3" id="KW-1185">Reference proteome</keyword>
<dbReference type="InterPro" id="IPR036291">
    <property type="entry name" value="NAD(P)-bd_dom_sf"/>
</dbReference>
<evidence type="ECO:0000259" key="1">
    <source>
        <dbReference type="Pfam" id="PF04321"/>
    </source>
</evidence>
<dbReference type="Gene3D" id="3.40.50.720">
    <property type="entry name" value="NAD(P)-binding Rossmann-like Domain"/>
    <property type="match status" value="1"/>
</dbReference>
<name>A0AAD9L5W8_PAPLA</name>
<dbReference type="GO" id="GO:0048269">
    <property type="term" value="C:methionine adenosyltransferase complex"/>
    <property type="evidence" value="ECO:0007669"/>
    <property type="project" value="TreeGrafter"/>
</dbReference>
<reference evidence="2" key="1">
    <citation type="submission" date="2023-02" db="EMBL/GenBank/DDBJ databases">
        <title>Identification and recombinant expression of a fungal hydrolase from Papiliotrema laurentii that hydrolyzes apple cutin and clears colloidal polyester polyurethane.</title>
        <authorList>
            <consortium name="DOE Joint Genome Institute"/>
            <person name="Roman V.A."/>
            <person name="Bojanowski C."/>
            <person name="Crable B.R."/>
            <person name="Wagner D.N."/>
            <person name="Hung C.S."/>
            <person name="Nadeau L.J."/>
            <person name="Schratz L."/>
            <person name="Haridas S."/>
            <person name="Pangilinan J."/>
            <person name="Lipzen A."/>
            <person name="Na H."/>
            <person name="Yan M."/>
            <person name="Ng V."/>
            <person name="Grigoriev I.V."/>
            <person name="Spatafora J.W."/>
            <person name="Barlow D."/>
            <person name="Biffinger J."/>
            <person name="Kelley-Loughnane N."/>
            <person name="Varaljay V.A."/>
            <person name="Crookes-Goodson W.J."/>
        </authorList>
    </citation>
    <scope>NUCLEOTIDE SEQUENCE</scope>
    <source>
        <strain evidence="2">5307AH</strain>
    </source>
</reference>
<protein>
    <recommendedName>
        <fullName evidence="1">RmlD-like substrate binding domain-containing protein</fullName>
    </recommendedName>
</protein>
<proteinExistence type="predicted"/>
<dbReference type="InterPro" id="IPR005913">
    <property type="entry name" value="dTDP_dehydrorham_reduct"/>
</dbReference>
<organism evidence="2 3">
    <name type="scientific">Papiliotrema laurentii</name>
    <name type="common">Cryptococcus laurentii</name>
    <dbReference type="NCBI Taxonomy" id="5418"/>
    <lineage>
        <taxon>Eukaryota</taxon>
        <taxon>Fungi</taxon>
        <taxon>Dikarya</taxon>
        <taxon>Basidiomycota</taxon>
        <taxon>Agaricomycotina</taxon>
        <taxon>Tremellomycetes</taxon>
        <taxon>Tremellales</taxon>
        <taxon>Rhynchogastremaceae</taxon>
        <taxon>Papiliotrema</taxon>
    </lineage>
</organism>
<feature type="domain" description="RmlD-like substrate binding" evidence="1">
    <location>
        <begin position="5"/>
        <end position="287"/>
    </location>
</feature>
<dbReference type="EMBL" id="JAODAN010000004">
    <property type="protein sequence ID" value="KAK1924800.1"/>
    <property type="molecule type" value="Genomic_DNA"/>
</dbReference>
<dbReference type="SUPFAM" id="SSF51735">
    <property type="entry name" value="NAD(P)-binding Rossmann-fold domains"/>
    <property type="match status" value="1"/>
</dbReference>
<dbReference type="InterPro" id="IPR029903">
    <property type="entry name" value="RmlD-like-bd"/>
</dbReference>
<dbReference type="AlphaFoldDB" id="A0AAD9L5W8"/>
<evidence type="ECO:0000313" key="2">
    <source>
        <dbReference type="EMBL" id="KAK1924800.1"/>
    </source>
</evidence>
<dbReference type="CDD" id="cd05254">
    <property type="entry name" value="dTDP_HR_like_SDR_e"/>
    <property type="match status" value="1"/>
</dbReference>
<accession>A0AAD9L5W8</accession>
<dbReference type="PANTHER" id="PTHR10491:SF4">
    <property type="entry name" value="METHIONINE ADENOSYLTRANSFERASE 2 SUBUNIT BETA"/>
    <property type="match status" value="1"/>
</dbReference>
<evidence type="ECO:0000313" key="3">
    <source>
        <dbReference type="Proteomes" id="UP001182556"/>
    </source>
</evidence>
<comment type="caution">
    <text evidence="2">The sequence shown here is derived from an EMBL/GenBank/DDBJ whole genome shotgun (WGS) entry which is preliminary data.</text>
</comment>
<dbReference type="FunFam" id="3.40.50.720:FF:000357">
    <property type="entry name" value="Methionine adenosyltransferase 2 subunit beta"/>
    <property type="match status" value="1"/>
</dbReference>
<gene>
    <name evidence="2" type="ORF">DB88DRAFT_486915</name>
</gene>
<dbReference type="PANTHER" id="PTHR10491">
    <property type="entry name" value="DTDP-4-DEHYDRORHAMNOSE REDUCTASE"/>
    <property type="match status" value="1"/>
</dbReference>
<dbReference type="GO" id="GO:0048270">
    <property type="term" value="F:methionine adenosyltransferase regulator activity"/>
    <property type="evidence" value="ECO:0007669"/>
    <property type="project" value="TreeGrafter"/>
</dbReference>